<evidence type="ECO:0000259" key="5">
    <source>
        <dbReference type="SMART" id="SM00499"/>
    </source>
</evidence>
<organism evidence="6">
    <name type="scientific">Otopappus epaleaceus</name>
    <dbReference type="NCBI Taxonomy" id="243770"/>
    <lineage>
        <taxon>Eukaryota</taxon>
        <taxon>Viridiplantae</taxon>
        <taxon>Streptophyta</taxon>
        <taxon>Embryophyta</taxon>
        <taxon>Tracheophyta</taxon>
        <taxon>Spermatophyta</taxon>
        <taxon>Magnoliopsida</taxon>
        <taxon>eudicotyledons</taxon>
        <taxon>Gunneridae</taxon>
        <taxon>Pentapetalae</taxon>
        <taxon>asterids</taxon>
        <taxon>campanulids</taxon>
        <taxon>Asterales</taxon>
        <taxon>Asteraceae</taxon>
        <taxon>Asteroideae</taxon>
        <taxon>Heliantheae alliance</taxon>
        <taxon>Heliantheae</taxon>
        <taxon>Otopappus</taxon>
    </lineage>
</organism>
<evidence type="ECO:0000256" key="1">
    <source>
        <dbReference type="ARBA" id="ARBA00008262"/>
    </source>
</evidence>
<feature type="signal peptide" evidence="4">
    <location>
        <begin position="1"/>
        <end position="26"/>
    </location>
</feature>
<keyword evidence="4" id="KW-0732">Signal</keyword>
<dbReference type="PANTHER" id="PTHR35496:SF4">
    <property type="entry name" value="2S SULFUR-RICH SEED STORAGE PROTEIN 2-LIKE"/>
    <property type="match status" value="1"/>
</dbReference>
<evidence type="ECO:0000256" key="3">
    <source>
        <dbReference type="ARBA" id="ARBA00023129"/>
    </source>
</evidence>
<reference evidence="6" key="1">
    <citation type="journal article" date="2014" name="Plant Cell">
        <title>Evolutionary Origins of a Bioactive Peptide Buried within Preproalbumin.</title>
        <authorList>
            <person name="Elliott A.G."/>
            <person name="Delay C."/>
            <person name="Liu H."/>
            <person name="Phua Z."/>
            <person name="Rosengren K.J."/>
            <person name="Benfield A.H."/>
            <person name="Panero J.L."/>
            <person name="Colgrave M.L."/>
            <person name="Jayasena A.S."/>
            <person name="Dunse K.M."/>
            <person name="Anderson M.A."/>
            <person name="Schilling E.E."/>
            <person name="Ortiz-Barrientos D."/>
            <person name="Craik D.J."/>
            <person name="Mylne J.S."/>
        </authorList>
    </citation>
    <scope>NUCLEOTIDE SEQUENCE</scope>
    <source>
        <strain evidence="6">JM8391_J.L.Panero</strain>
    </source>
</reference>
<dbReference type="Gene3D" id="1.10.110.10">
    <property type="entry name" value="Plant lipid-transfer and hydrophobic proteins"/>
    <property type="match status" value="1"/>
</dbReference>
<dbReference type="SUPFAM" id="SSF47699">
    <property type="entry name" value="Bifunctional inhibitor/lipid-transfer protein/seed storage 2S albumin"/>
    <property type="match status" value="1"/>
</dbReference>
<feature type="chain" id="PRO_5001521543" evidence="4">
    <location>
        <begin position="27"/>
        <end position="167"/>
    </location>
</feature>
<keyword evidence="2" id="KW-0758">Storage protein</keyword>
<dbReference type="InterPro" id="IPR016140">
    <property type="entry name" value="Bifunc_inhib/LTP/seed_store"/>
</dbReference>
<dbReference type="CDD" id="cd00261">
    <property type="entry name" value="AAI_SS"/>
    <property type="match status" value="1"/>
</dbReference>
<dbReference type="Pfam" id="PF00234">
    <property type="entry name" value="Tryp_alpha_amyl"/>
    <property type="match status" value="1"/>
</dbReference>
<name>A0A023GYJ7_9ASTR</name>
<sequence>MAKLVVLAVLMTMAAMQVAFVEVVSGYRTSITTMITMEDNGHCIPTTSGPICLRDGLQDNPRGGSCDRRQIPIQQLNHCQMHLMTSNLDYKLRMPAVEYPQRQQEHLSLCCNQLRQVEEQCQCEAIKQVLEQAQMQQAGGGQLGQMMKKARMLPNQCSLKYCSTTSV</sequence>
<proteinExistence type="inferred from homology"/>
<evidence type="ECO:0000313" key="6">
    <source>
        <dbReference type="EMBL" id="AFQ93661.1"/>
    </source>
</evidence>
<dbReference type="PANTHER" id="PTHR35496">
    <property type="entry name" value="2S SEED STORAGE PROTEIN 1-RELATED"/>
    <property type="match status" value="1"/>
</dbReference>
<comment type="similarity">
    <text evidence="1">Belongs to the 2S seed storage albumins family.</text>
</comment>
<dbReference type="SMART" id="SM00499">
    <property type="entry name" value="AAI"/>
    <property type="match status" value="1"/>
</dbReference>
<protein>
    <submittedName>
        <fullName evidence="6">Preproalbumin PawS1</fullName>
    </submittedName>
</protein>
<dbReference type="AlphaFoldDB" id="A0A023GYJ7"/>
<evidence type="ECO:0000256" key="2">
    <source>
        <dbReference type="ARBA" id="ARBA00022761"/>
    </source>
</evidence>
<evidence type="ECO:0000256" key="4">
    <source>
        <dbReference type="SAM" id="SignalP"/>
    </source>
</evidence>
<gene>
    <name evidence="6" type="primary">PawS1</name>
</gene>
<dbReference type="InterPro" id="IPR000617">
    <property type="entry name" value="Napin/2SS/CON"/>
</dbReference>
<accession>A0A023GYJ7</accession>
<feature type="domain" description="Bifunctional inhibitor/plant lipid transfer protein/seed storage helical" evidence="5">
    <location>
        <begin position="79"/>
        <end position="162"/>
    </location>
</feature>
<dbReference type="InterPro" id="IPR036312">
    <property type="entry name" value="Bifun_inhib/LTP/seed_sf"/>
</dbReference>
<dbReference type="GO" id="GO:0045735">
    <property type="term" value="F:nutrient reservoir activity"/>
    <property type="evidence" value="ECO:0007669"/>
    <property type="project" value="UniProtKB-KW"/>
</dbReference>
<keyword evidence="3" id="KW-0708">Seed storage protein</keyword>
<dbReference type="EMBL" id="JX262730">
    <property type="protein sequence ID" value="AFQ93661.1"/>
    <property type="molecule type" value="Genomic_DNA"/>
</dbReference>